<keyword evidence="5 6" id="KW-0067">ATP-binding</keyword>
<keyword evidence="1" id="KW-0723">Serine/threonine-protein kinase</keyword>
<dbReference type="Proteomes" id="UP000054270">
    <property type="component" value="Unassembled WGS sequence"/>
</dbReference>
<dbReference type="InterPro" id="IPR000719">
    <property type="entry name" value="Prot_kinase_dom"/>
</dbReference>
<evidence type="ECO:0000256" key="7">
    <source>
        <dbReference type="SAM" id="MobiDB-lite"/>
    </source>
</evidence>
<dbReference type="InterPro" id="IPR051681">
    <property type="entry name" value="Ser/Thr_Kinases-Pseudokinases"/>
</dbReference>
<evidence type="ECO:0000256" key="3">
    <source>
        <dbReference type="ARBA" id="ARBA00022741"/>
    </source>
</evidence>
<evidence type="ECO:0000256" key="5">
    <source>
        <dbReference type="ARBA" id="ARBA00022840"/>
    </source>
</evidence>
<dbReference type="Pfam" id="PF07714">
    <property type="entry name" value="PK_Tyr_Ser-Thr"/>
    <property type="match status" value="1"/>
</dbReference>
<dbReference type="InterPro" id="IPR001245">
    <property type="entry name" value="Ser-Thr/Tyr_kinase_cat_dom"/>
</dbReference>
<feature type="compositionally biased region" description="Polar residues" evidence="7">
    <location>
        <begin position="520"/>
        <end position="531"/>
    </location>
</feature>
<dbReference type="InterPro" id="IPR011009">
    <property type="entry name" value="Kinase-like_dom_sf"/>
</dbReference>
<feature type="region of interest" description="Disordered" evidence="7">
    <location>
        <begin position="1018"/>
        <end position="1041"/>
    </location>
</feature>
<dbReference type="Gene3D" id="3.30.200.20">
    <property type="entry name" value="Phosphorylase Kinase, domain 1"/>
    <property type="match status" value="1"/>
</dbReference>
<feature type="region of interest" description="Disordered" evidence="7">
    <location>
        <begin position="513"/>
        <end position="547"/>
    </location>
</feature>
<dbReference type="SUPFAM" id="SSF56112">
    <property type="entry name" value="Protein kinase-like (PK-like)"/>
    <property type="match status" value="1"/>
</dbReference>
<dbReference type="InterPro" id="IPR017441">
    <property type="entry name" value="Protein_kinase_ATP_BS"/>
</dbReference>
<feature type="compositionally biased region" description="Low complexity" evidence="7">
    <location>
        <begin position="1"/>
        <end position="13"/>
    </location>
</feature>
<dbReference type="STRING" id="945553.A0A0D2LGD7"/>
<evidence type="ECO:0000256" key="6">
    <source>
        <dbReference type="PROSITE-ProRule" id="PRU10141"/>
    </source>
</evidence>
<name>A0A0D2LGD7_HYPSF</name>
<dbReference type="Gene3D" id="1.20.930.20">
    <property type="entry name" value="Adaptor protein Cbl, N-terminal domain"/>
    <property type="match status" value="1"/>
</dbReference>
<keyword evidence="4" id="KW-0418">Kinase</keyword>
<feature type="domain" description="Protein kinase" evidence="8">
    <location>
        <begin position="584"/>
        <end position="914"/>
    </location>
</feature>
<evidence type="ECO:0000256" key="2">
    <source>
        <dbReference type="ARBA" id="ARBA00022679"/>
    </source>
</evidence>
<dbReference type="PROSITE" id="PS50011">
    <property type="entry name" value="PROTEIN_KINASE_DOM"/>
    <property type="match status" value="1"/>
</dbReference>
<dbReference type="InterPro" id="IPR059179">
    <property type="entry name" value="MLKL-like_MCAfunc"/>
</dbReference>
<feature type="compositionally biased region" description="Low complexity" evidence="7">
    <location>
        <begin position="532"/>
        <end position="545"/>
    </location>
</feature>
<dbReference type="PANTHER" id="PTHR44329">
    <property type="entry name" value="SERINE/THREONINE-PROTEIN KINASE TNNI3K-RELATED"/>
    <property type="match status" value="1"/>
</dbReference>
<evidence type="ECO:0000256" key="4">
    <source>
        <dbReference type="ARBA" id="ARBA00022777"/>
    </source>
</evidence>
<dbReference type="PROSITE" id="PS00108">
    <property type="entry name" value="PROTEIN_KINASE_ST"/>
    <property type="match status" value="1"/>
</dbReference>
<dbReference type="PANTHER" id="PTHR44329:SF288">
    <property type="entry name" value="MITOGEN-ACTIVATED PROTEIN KINASE KINASE KINASE 20"/>
    <property type="match status" value="1"/>
</dbReference>
<protein>
    <recommendedName>
        <fullName evidence="8">Protein kinase domain-containing protein</fullName>
    </recommendedName>
</protein>
<evidence type="ECO:0000313" key="9">
    <source>
        <dbReference type="EMBL" id="KJA26672.1"/>
    </source>
</evidence>
<dbReference type="OMA" id="QIDVYAF"/>
<accession>A0A0D2LGD7</accession>
<dbReference type="EMBL" id="KN817527">
    <property type="protein sequence ID" value="KJA26672.1"/>
    <property type="molecule type" value="Genomic_DNA"/>
</dbReference>
<keyword evidence="3 6" id="KW-0547">Nucleotide-binding</keyword>
<reference evidence="10" key="1">
    <citation type="submission" date="2014-04" db="EMBL/GenBank/DDBJ databases">
        <title>Evolutionary Origins and Diversification of the Mycorrhizal Mutualists.</title>
        <authorList>
            <consortium name="DOE Joint Genome Institute"/>
            <consortium name="Mycorrhizal Genomics Consortium"/>
            <person name="Kohler A."/>
            <person name="Kuo A."/>
            <person name="Nagy L.G."/>
            <person name="Floudas D."/>
            <person name="Copeland A."/>
            <person name="Barry K.W."/>
            <person name="Cichocki N."/>
            <person name="Veneault-Fourrey C."/>
            <person name="LaButti K."/>
            <person name="Lindquist E.A."/>
            <person name="Lipzen A."/>
            <person name="Lundell T."/>
            <person name="Morin E."/>
            <person name="Murat C."/>
            <person name="Riley R."/>
            <person name="Ohm R."/>
            <person name="Sun H."/>
            <person name="Tunlid A."/>
            <person name="Henrissat B."/>
            <person name="Grigoriev I.V."/>
            <person name="Hibbett D.S."/>
            <person name="Martin F."/>
        </authorList>
    </citation>
    <scope>NUCLEOTIDE SEQUENCE [LARGE SCALE GENOMIC DNA]</scope>
    <source>
        <strain evidence="10">FD-334 SS-4</strain>
    </source>
</reference>
<feature type="region of interest" description="Disordered" evidence="7">
    <location>
        <begin position="1269"/>
        <end position="1289"/>
    </location>
</feature>
<keyword evidence="2" id="KW-0808">Transferase</keyword>
<feature type="compositionally biased region" description="Pro residues" evidence="7">
    <location>
        <begin position="14"/>
        <end position="27"/>
    </location>
</feature>
<evidence type="ECO:0000259" key="8">
    <source>
        <dbReference type="PROSITE" id="PS50011"/>
    </source>
</evidence>
<gene>
    <name evidence="9" type="ORF">HYPSUDRAFT_36395</name>
</gene>
<dbReference type="SMART" id="SM00220">
    <property type="entry name" value="S_TKc"/>
    <property type="match status" value="1"/>
</dbReference>
<sequence length="1313" mass="146774">MSAHRSPSATPTPRSAPLPDPTSPSPSPASASPRRARSPLRPFGSSPKVFESLLLSSPRKKSPGSLPEQHESLPNPVESPSEGLSPLAMAVVDTDAVISLPDIRRAYEGEEEMGSTFRERSRPPSRASDDHQIAQKSEMSESKLASSWWGPEKHVPRPWYGKQRTMPKENEVAHEETRKAVARAVVSVLGTASDIIHETLIVGVDLLEFVPIPGLAVAARTVVNIWDSAQNVDMNQLACFRLTERCADILVSVRQEIYEAGDKVGKELASPIKKLEESYSGVYRFMHRQKNQPWLKRYLKRDEILRDIGACDSMLRDALTLFGVSIQIRILRQVQETEQKREFASMAVLRAIRDNQIPVNSELRIVMESETLVSSPEPSPSSASKIATESVSDFVTHRDVLKLIEGELVTPESLHPSEIIPALATLHTAQNNIDAVRDTSELRQLLRAALATQTDKDMLDVLGIARQEMPDAIKALQREHERVVDRNGENLASSTHSDILSGTIRRRTINIQEERPGRQGSVTLQRSQTTVSIDSSSSSELSGSSFGRRDTLDQEFLEMGIDCLTRMTGAQATVPNWTITKFEIDKGEKIGFGFFSDVFKGSWNGRTVAIKILAETTPRKLFLREVAIWKTLHHPNVLQLYGACSTTGEPPWFLVSPFIKNGNLVDHLKRVEQEYRPSGLGVGRSANQPITHRSPRSAGYRANSLPGPLVAAPESLALLYSSSFHGPSLTPPGTTARLPGHDDGLSREWDLFRFMHEIAKGMEYLHNNGVLHGDLKGLNVLVDYKYRCLISDFGQSEMKSEAFRMSGTPPRVGTLRWQAPEFMSGQNPEMTPAVDVWAFAITCSEILTMGRVPWPLMDDVAVRYFVLKEDTRPQLPINSRFLTPRIQELLSFCWHTDPSKRYTFSKIAKELKLLRKSYGQDLTESPRPAAEDLPDSHFTNTPSPDMRPREPLPQYTQGSGPMPPPDILGESIPSLRPAPRLDTEDEPHHERTIADGIIKMPEPVLFTPASSRSSTMRVHRSADHVPPIPPIPVYDGYESPPPTDKLAAQRRTGGRYRMLLMHNFHPSLVLPLWEPTPVEIGAVGYLSKADGGFVTFFNAFKPAQSEHPEIRSLPSVHGYGPVKHGIQYQAQKSVAQKAIDILIGSLTFRNKSEDLIRRTSFPLKAGHPAAYLYVEDAEYRYFETLDAPKKWFQSHAEAIMRIYGYQAKINKEDLFFIIGTLRTTKYGLVFSHQHPEGHAHFNVYSSPKPGRPWGTFTMDEEVPRALGPEYEIDDPEDRARYSEPKVSDYNGPSKAVLLARLRFKTDSTECTSR</sequence>
<feature type="region of interest" description="Disordered" evidence="7">
    <location>
        <begin position="109"/>
        <end position="149"/>
    </location>
</feature>
<dbReference type="GO" id="GO:0007166">
    <property type="term" value="P:cell surface receptor signaling pathway"/>
    <property type="evidence" value="ECO:0007669"/>
    <property type="project" value="InterPro"/>
</dbReference>
<dbReference type="InterPro" id="IPR036537">
    <property type="entry name" value="Adaptor_Cbl_N_dom_sf"/>
</dbReference>
<keyword evidence="10" id="KW-1185">Reference proteome</keyword>
<feature type="binding site" evidence="6">
    <location>
        <position position="620"/>
    </location>
    <ligand>
        <name>ATP</name>
        <dbReference type="ChEBI" id="CHEBI:30616"/>
    </ligand>
</feature>
<dbReference type="Gene3D" id="1.10.510.10">
    <property type="entry name" value="Transferase(Phosphotransferase) domain 1"/>
    <property type="match status" value="1"/>
</dbReference>
<feature type="compositionally biased region" description="Basic and acidic residues" evidence="7">
    <location>
        <begin position="117"/>
        <end position="141"/>
    </location>
</feature>
<evidence type="ECO:0000256" key="1">
    <source>
        <dbReference type="ARBA" id="ARBA00022527"/>
    </source>
</evidence>
<dbReference type="InterPro" id="IPR008271">
    <property type="entry name" value="Ser/Thr_kinase_AS"/>
</dbReference>
<dbReference type="OrthoDB" id="1668230at2759"/>
<evidence type="ECO:0000313" key="10">
    <source>
        <dbReference type="Proteomes" id="UP000054270"/>
    </source>
</evidence>
<feature type="region of interest" description="Disordered" evidence="7">
    <location>
        <begin position="1"/>
        <end position="83"/>
    </location>
</feature>
<dbReference type="GO" id="GO:0004674">
    <property type="term" value="F:protein serine/threonine kinase activity"/>
    <property type="evidence" value="ECO:0007669"/>
    <property type="project" value="UniProtKB-KW"/>
</dbReference>
<proteinExistence type="predicted"/>
<feature type="compositionally biased region" description="Low complexity" evidence="7">
    <location>
        <begin position="52"/>
        <end position="67"/>
    </location>
</feature>
<dbReference type="CDD" id="cd21037">
    <property type="entry name" value="MLKL_NTD"/>
    <property type="match status" value="1"/>
</dbReference>
<feature type="compositionally biased region" description="Basic and acidic residues" evidence="7">
    <location>
        <begin position="979"/>
        <end position="993"/>
    </location>
</feature>
<feature type="compositionally biased region" description="Basic and acidic residues" evidence="7">
    <location>
        <begin position="1277"/>
        <end position="1286"/>
    </location>
</feature>
<organism evidence="9 10">
    <name type="scientific">Hypholoma sublateritium (strain FD-334 SS-4)</name>
    <dbReference type="NCBI Taxonomy" id="945553"/>
    <lineage>
        <taxon>Eukaryota</taxon>
        <taxon>Fungi</taxon>
        <taxon>Dikarya</taxon>
        <taxon>Basidiomycota</taxon>
        <taxon>Agaricomycotina</taxon>
        <taxon>Agaricomycetes</taxon>
        <taxon>Agaricomycetidae</taxon>
        <taxon>Agaricales</taxon>
        <taxon>Agaricineae</taxon>
        <taxon>Strophariaceae</taxon>
        <taxon>Hypholoma</taxon>
    </lineage>
</organism>
<dbReference type="PROSITE" id="PS00107">
    <property type="entry name" value="PROTEIN_KINASE_ATP"/>
    <property type="match status" value="1"/>
</dbReference>
<feature type="region of interest" description="Disordered" evidence="7">
    <location>
        <begin position="920"/>
        <end position="995"/>
    </location>
</feature>
<dbReference type="GO" id="GO:0005524">
    <property type="term" value="F:ATP binding"/>
    <property type="evidence" value="ECO:0007669"/>
    <property type="project" value="UniProtKB-UniRule"/>
</dbReference>